<name>A0ABN7VRB6_GIGMA</name>
<dbReference type="Proteomes" id="UP000789901">
    <property type="component" value="Unassembled WGS sequence"/>
</dbReference>
<evidence type="ECO:0000313" key="2">
    <source>
        <dbReference type="Proteomes" id="UP000789901"/>
    </source>
</evidence>
<sequence>FVWDCSGVLVSWSAIGGRLVSCVADVVTLVGVLETGSLSISIMLGREWAIGTEVAVVLKEQSAKY</sequence>
<comment type="caution">
    <text evidence="1">The sequence shown here is derived from an EMBL/GenBank/DDBJ whole genome shotgun (WGS) entry which is preliminary data.</text>
</comment>
<proteinExistence type="predicted"/>
<organism evidence="1 2">
    <name type="scientific">Gigaspora margarita</name>
    <dbReference type="NCBI Taxonomy" id="4874"/>
    <lineage>
        <taxon>Eukaryota</taxon>
        <taxon>Fungi</taxon>
        <taxon>Fungi incertae sedis</taxon>
        <taxon>Mucoromycota</taxon>
        <taxon>Glomeromycotina</taxon>
        <taxon>Glomeromycetes</taxon>
        <taxon>Diversisporales</taxon>
        <taxon>Gigasporaceae</taxon>
        <taxon>Gigaspora</taxon>
    </lineage>
</organism>
<protein>
    <submittedName>
        <fullName evidence="1">384_t:CDS:1</fullName>
    </submittedName>
</protein>
<keyword evidence="2" id="KW-1185">Reference proteome</keyword>
<accession>A0ABN7VRB6</accession>
<feature type="non-terminal residue" evidence="1">
    <location>
        <position position="1"/>
    </location>
</feature>
<reference evidence="1 2" key="1">
    <citation type="submission" date="2021-06" db="EMBL/GenBank/DDBJ databases">
        <authorList>
            <person name="Kallberg Y."/>
            <person name="Tangrot J."/>
            <person name="Rosling A."/>
        </authorList>
    </citation>
    <scope>NUCLEOTIDE SEQUENCE [LARGE SCALE GENOMIC DNA]</scope>
    <source>
        <strain evidence="1 2">120-4 pot B 10/14</strain>
    </source>
</reference>
<evidence type="ECO:0000313" key="1">
    <source>
        <dbReference type="EMBL" id="CAG8794436.1"/>
    </source>
</evidence>
<dbReference type="EMBL" id="CAJVQB010020438">
    <property type="protein sequence ID" value="CAG8794436.1"/>
    <property type="molecule type" value="Genomic_DNA"/>
</dbReference>
<gene>
    <name evidence="1" type="ORF">GMARGA_LOCUS21778</name>
</gene>